<evidence type="ECO:0000313" key="2">
    <source>
        <dbReference type="EMBL" id="GIY95132.1"/>
    </source>
</evidence>
<evidence type="ECO:0000256" key="1">
    <source>
        <dbReference type="SAM" id="MobiDB-lite"/>
    </source>
</evidence>
<sequence>MNKIQNLLGDCVPHNASPNKELQTSETANLKACEDLFRRGAISFLDHRNQDESIRDNRRIPDDIYLPSSTNRDLSPSNNQMYPTRGTLSRSTSSKSGASGGFVKVGSCPPTPNSSLIFPPHNQFRNTSDDTNDFQVQ</sequence>
<evidence type="ECO:0000313" key="3">
    <source>
        <dbReference type="Proteomes" id="UP001054945"/>
    </source>
</evidence>
<protein>
    <submittedName>
        <fullName evidence="2">Uncharacterized protein</fullName>
    </submittedName>
</protein>
<feature type="region of interest" description="Disordered" evidence="1">
    <location>
        <begin position="46"/>
        <end position="137"/>
    </location>
</feature>
<dbReference type="Proteomes" id="UP001054945">
    <property type="component" value="Unassembled WGS sequence"/>
</dbReference>
<proteinExistence type="predicted"/>
<comment type="caution">
    <text evidence="2">The sequence shown here is derived from an EMBL/GenBank/DDBJ whole genome shotgun (WGS) entry which is preliminary data.</text>
</comment>
<feature type="compositionally biased region" description="Basic and acidic residues" evidence="1">
    <location>
        <begin position="46"/>
        <end position="62"/>
    </location>
</feature>
<feature type="compositionally biased region" description="Low complexity" evidence="1">
    <location>
        <begin position="84"/>
        <end position="97"/>
    </location>
</feature>
<reference evidence="2 3" key="1">
    <citation type="submission" date="2021-06" db="EMBL/GenBank/DDBJ databases">
        <title>Caerostris extrusa draft genome.</title>
        <authorList>
            <person name="Kono N."/>
            <person name="Arakawa K."/>
        </authorList>
    </citation>
    <scope>NUCLEOTIDE SEQUENCE [LARGE SCALE GENOMIC DNA]</scope>
</reference>
<name>A0AAV4XKD6_CAEEX</name>
<accession>A0AAV4XKD6</accession>
<feature type="compositionally biased region" description="Polar residues" evidence="1">
    <location>
        <begin position="67"/>
        <end position="82"/>
    </location>
</feature>
<keyword evidence="3" id="KW-1185">Reference proteome</keyword>
<dbReference type="AlphaFoldDB" id="A0AAV4XKD6"/>
<organism evidence="2 3">
    <name type="scientific">Caerostris extrusa</name>
    <name type="common">Bark spider</name>
    <name type="synonym">Caerostris bankana</name>
    <dbReference type="NCBI Taxonomy" id="172846"/>
    <lineage>
        <taxon>Eukaryota</taxon>
        <taxon>Metazoa</taxon>
        <taxon>Ecdysozoa</taxon>
        <taxon>Arthropoda</taxon>
        <taxon>Chelicerata</taxon>
        <taxon>Arachnida</taxon>
        <taxon>Araneae</taxon>
        <taxon>Araneomorphae</taxon>
        <taxon>Entelegynae</taxon>
        <taxon>Araneoidea</taxon>
        <taxon>Araneidae</taxon>
        <taxon>Caerostris</taxon>
    </lineage>
</organism>
<gene>
    <name evidence="2" type="ORF">CEXT_248301</name>
</gene>
<dbReference type="EMBL" id="BPLR01017875">
    <property type="protein sequence ID" value="GIY95132.1"/>
    <property type="molecule type" value="Genomic_DNA"/>
</dbReference>